<gene>
    <name evidence="3" type="ORF">LRS13_07510</name>
</gene>
<dbReference type="InterPro" id="IPR007159">
    <property type="entry name" value="SpoVT-AbrB_dom"/>
</dbReference>
<dbReference type="Pfam" id="PF04014">
    <property type="entry name" value="MazE_antitoxin"/>
    <property type="match status" value="1"/>
</dbReference>
<dbReference type="SUPFAM" id="SSF89447">
    <property type="entry name" value="AbrB/MazE/MraZ-like"/>
    <property type="match status" value="1"/>
</dbReference>
<evidence type="ECO:0000313" key="3">
    <source>
        <dbReference type="EMBL" id="UUY05360.1"/>
    </source>
</evidence>
<evidence type="ECO:0000256" key="1">
    <source>
        <dbReference type="PROSITE-ProRule" id="PRU01076"/>
    </source>
</evidence>
<protein>
    <submittedName>
        <fullName evidence="3">AbrB/MazE/SpoVT family DNA-binding domain-containing protein</fullName>
    </submittedName>
</protein>
<keyword evidence="1 3" id="KW-0238">DNA-binding</keyword>
<name>A0ABY5PLS4_9ACTN</name>
<dbReference type="Gene3D" id="2.10.260.10">
    <property type="match status" value="1"/>
</dbReference>
<dbReference type="PROSITE" id="PS51740">
    <property type="entry name" value="SPOVT_ABRB"/>
    <property type="match status" value="1"/>
</dbReference>
<dbReference type="NCBIfam" id="TIGR01439">
    <property type="entry name" value="lp_hng_hel_AbrB"/>
    <property type="match status" value="1"/>
</dbReference>
<proteinExistence type="predicted"/>
<sequence length="88" mass="9666">MAQETGGHSVTIGRQGRLVIPATVRGELGLHEGDRLTLRVERGRLVLAPDRAKVEPLRGMFRDLAPAGGVVDELIAERREEARREDAD</sequence>
<accession>A0ABY5PLS4</accession>
<evidence type="ECO:0000313" key="4">
    <source>
        <dbReference type="Proteomes" id="UP001058860"/>
    </source>
</evidence>
<keyword evidence="4" id="KW-1185">Reference proteome</keyword>
<feature type="domain" description="SpoVT-AbrB" evidence="2">
    <location>
        <begin position="7"/>
        <end position="52"/>
    </location>
</feature>
<dbReference type="Proteomes" id="UP001058860">
    <property type="component" value="Chromosome"/>
</dbReference>
<dbReference type="InterPro" id="IPR037914">
    <property type="entry name" value="SpoVT-AbrB_sf"/>
</dbReference>
<reference evidence="4" key="1">
    <citation type="submission" date="2021-11" db="EMBL/GenBank/DDBJ databases">
        <title>Cultivation dependent microbiological survey of springs from the worlds oldest radium mine currently devoted to the extraction of radon-saturated water.</title>
        <authorList>
            <person name="Kapinusova G."/>
            <person name="Smrhova T."/>
            <person name="Strejcek M."/>
            <person name="Suman J."/>
            <person name="Jani K."/>
            <person name="Pajer P."/>
            <person name="Uhlik O."/>
        </authorList>
    </citation>
    <scope>NUCLEOTIDE SEQUENCE [LARGE SCALE GENOMIC DNA]</scope>
    <source>
        <strain evidence="4">J379</strain>
    </source>
</reference>
<dbReference type="EMBL" id="CP088295">
    <property type="protein sequence ID" value="UUY05360.1"/>
    <property type="molecule type" value="Genomic_DNA"/>
</dbReference>
<organism evidence="3 4">
    <name type="scientific">Svornostia abyssi</name>
    <dbReference type="NCBI Taxonomy" id="2898438"/>
    <lineage>
        <taxon>Bacteria</taxon>
        <taxon>Bacillati</taxon>
        <taxon>Actinomycetota</taxon>
        <taxon>Thermoleophilia</taxon>
        <taxon>Solirubrobacterales</taxon>
        <taxon>Baekduiaceae</taxon>
        <taxon>Svornostia</taxon>
    </lineage>
</organism>
<evidence type="ECO:0000259" key="2">
    <source>
        <dbReference type="PROSITE" id="PS51740"/>
    </source>
</evidence>
<dbReference type="GO" id="GO:0003677">
    <property type="term" value="F:DNA binding"/>
    <property type="evidence" value="ECO:0007669"/>
    <property type="project" value="UniProtKB-KW"/>
</dbReference>
<dbReference type="RefSeq" id="WP_353865819.1">
    <property type="nucleotide sequence ID" value="NZ_CP088295.1"/>
</dbReference>
<dbReference type="SMART" id="SM00966">
    <property type="entry name" value="SpoVT_AbrB"/>
    <property type="match status" value="1"/>
</dbReference>